<dbReference type="NCBIfam" id="TIGR00229">
    <property type="entry name" value="sensory_box"/>
    <property type="match status" value="1"/>
</dbReference>
<dbReference type="EMBL" id="CP036276">
    <property type="protein sequence ID" value="QDU45621.1"/>
    <property type="molecule type" value="Genomic_DNA"/>
</dbReference>
<dbReference type="SMART" id="SM00091">
    <property type="entry name" value="PAS"/>
    <property type="match status" value="1"/>
</dbReference>
<evidence type="ECO:0000313" key="2">
    <source>
        <dbReference type="EMBL" id="QDU45621.1"/>
    </source>
</evidence>
<evidence type="ECO:0000313" key="3">
    <source>
        <dbReference type="Proteomes" id="UP000319383"/>
    </source>
</evidence>
<accession>A0A517ZSZ8</accession>
<dbReference type="EC" id="2.7.13.3" evidence="2"/>
<dbReference type="GO" id="GO:0004673">
    <property type="term" value="F:protein histidine kinase activity"/>
    <property type="evidence" value="ECO:0007669"/>
    <property type="project" value="UniProtKB-EC"/>
</dbReference>
<feature type="domain" description="PAS" evidence="1">
    <location>
        <begin position="3"/>
        <end position="73"/>
    </location>
</feature>
<dbReference type="AlphaFoldDB" id="A0A517ZSZ8"/>
<proteinExistence type="predicted"/>
<dbReference type="SUPFAM" id="SSF55785">
    <property type="entry name" value="PYP-like sensor domain (PAS domain)"/>
    <property type="match status" value="1"/>
</dbReference>
<dbReference type="PROSITE" id="PS50112">
    <property type="entry name" value="PAS"/>
    <property type="match status" value="1"/>
</dbReference>
<keyword evidence="2" id="KW-0808">Transferase</keyword>
<dbReference type="GO" id="GO:0006355">
    <property type="term" value="P:regulation of DNA-templated transcription"/>
    <property type="evidence" value="ECO:0007669"/>
    <property type="project" value="InterPro"/>
</dbReference>
<evidence type="ECO:0000259" key="1">
    <source>
        <dbReference type="PROSITE" id="PS50112"/>
    </source>
</evidence>
<sequence length="152" mass="16850">MNRTIEFKTFVHAAGDAMIAADPDGVIALWNPAAERIFGFTAGEALGETLDLIIPERFRHRHGEGYRQVMSSGTTRYGHDVLRVPALHKQGHVLSVAFTVTLLFSAEKDVDMIVAVVRDETESWNQTRALREQLKDCETRLAKTLGSSSNVP</sequence>
<dbReference type="RefSeq" id="WP_145378128.1">
    <property type="nucleotide sequence ID" value="NZ_CP036276.1"/>
</dbReference>
<protein>
    <submittedName>
        <fullName evidence="2">Sensor protein FixL</fullName>
        <ecNumber evidence="2">2.7.13.3</ecNumber>
    </submittedName>
</protein>
<dbReference type="Gene3D" id="3.30.450.20">
    <property type="entry name" value="PAS domain"/>
    <property type="match status" value="1"/>
</dbReference>
<dbReference type="InterPro" id="IPR035965">
    <property type="entry name" value="PAS-like_dom_sf"/>
</dbReference>
<name>A0A517ZSZ8_9PLAN</name>
<reference evidence="2 3" key="1">
    <citation type="submission" date="2019-02" db="EMBL/GenBank/DDBJ databases">
        <title>Deep-cultivation of Planctomycetes and their phenomic and genomic characterization uncovers novel biology.</title>
        <authorList>
            <person name="Wiegand S."/>
            <person name="Jogler M."/>
            <person name="Boedeker C."/>
            <person name="Pinto D."/>
            <person name="Vollmers J."/>
            <person name="Rivas-Marin E."/>
            <person name="Kohn T."/>
            <person name="Peeters S.H."/>
            <person name="Heuer A."/>
            <person name="Rast P."/>
            <person name="Oberbeckmann S."/>
            <person name="Bunk B."/>
            <person name="Jeske O."/>
            <person name="Meyerdierks A."/>
            <person name="Storesund J.E."/>
            <person name="Kallscheuer N."/>
            <person name="Luecker S."/>
            <person name="Lage O.M."/>
            <person name="Pohl T."/>
            <person name="Merkel B.J."/>
            <person name="Hornburger P."/>
            <person name="Mueller R.-W."/>
            <person name="Bruemmer F."/>
            <person name="Labrenz M."/>
            <person name="Spormann A.M."/>
            <person name="Op den Camp H."/>
            <person name="Overmann J."/>
            <person name="Amann R."/>
            <person name="Jetten M.S.M."/>
            <person name="Mascher T."/>
            <person name="Medema M.H."/>
            <person name="Devos D.P."/>
            <person name="Kaster A.-K."/>
            <person name="Ovreas L."/>
            <person name="Rohde M."/>
            <person name="Galperin M.Y."/>
            <person name="Jogler C."/>
        </authorList>
    </citation>
    <scope>NUCLEOTIDE SEQUENCE [LARGE SCALE GENOMIC DNA]</scope>
    <source>
        <strain evidence="2 3">Mal52</strain>
    </source>
</reference>
<dbReference type="Proteomes" id="UP000319383">
    <property type="component" value="Chromosome"/>
</dbReference>
<dbReference type="InterPro" id="IPR013767">
    <property type="entry name" value="PAS_fold"/>
</dbReference>
<dbReference type="CDD" id="cd00130">
    <property type="entry name" value="PAS"/>
    <property type="match status" value="1"/>
</dbReference>
<dbReference type="Pfam" id="PF00989">
    <property type="entry name" value="PAS"/>
    <property type="match status" value="1"/>
</dbReference>
<dbReference type="InterPro" id="IPR000014">
    <property type="entry name" value="PAS"/>
</dbReference>
<gene>
    <name evidence="2" type="primary">fixL_3</name>
    <name evidence="2" type="ORF">Mal52_41160</name>
</gene>
<dbReference type="KEGG" id="sdyn:Mal52_41160"/>
<organism evidence="2 3">
    <name type="scientific">Symmachiella dynata</name>
    <dbReference type="NCBI Taxonomy" id="2527995"/>
    <lineage>
        <taxon>Bacteria</taxon>
        <taxon>Pseudomonadati</taxon>
        <taxon>Planctomycetota</taxon>
        <taxon>Planctomycetia</taxon>
        <taxon>Planctomycetales</taxon>
        <taxon>Planctomycetaceae</taxon>
        <taxon>Symmachiella</taxon>
    </lineage>
</organism>
<keyword evidence="3" id="KW-1185">Reference proteome</keyword>